<dbReference type="Gene3D" id="1.10.260.40">
    <property type="entry name" value="lambda repressor-like DNA-binding domains"/>
    <property type="match status" value="1"/>
</dbReference>
<gene>
    <name evidence="3" type="ORF">JR342_05580</name>
</gene>
<evidence type="ECO:0000313" key="3">
    <source>
        <dbReference type="EMBL" id="MBO0364570.1"/>
    </source>
</evidence>
<dbReference type="PANTHER" id="PTHR46558:SF11">
    <property type="entry name" value="HTH-TYPE TRANSCRIPTIONAL REGULATOR XRE"/>
    <property type="match status" value="1"/>
</dbReference>
<dbReference type="InterPro" id="IPR010982">
    <property type="entry name" value="Lambda_DNA-bd_dom_sf"/>
</dbReference>
<feature type="domain" description="HTH cro/C1-type" evidence="2">
    <location>
        <begin position="9"/>
        <end position="63"/>
    </location>
</feature>
<dbReference type="CDD" id="cd00093">
    <property type="entry name" value="HTH_XRE"/>
    <property type="match status" value="1"/>
</dbReference>
<comment type="caution">
    <text evidence="3">The sequence shown here is derived from an EMBL/GenBank/DDBJ whole genome shotgun (WGS) entry which is preliminary data.</text>
</comment>
<evidence type="ECO:0000259" key="2">
    <source>
        <dbReference type="PROSITE" id="PS50943"/>
    </source>
</evidence>
<reference evidence="3 4" key="1">
    <citation type="submission" date="2021-02" db="EMBL/GenBank/DDBJ databases">
        <authorList>
            <person name="Lee Y.-S."/>
        </authorList>
    </citation>
    <scope>NUCLEOTIDE SEQUENCE [LARGE SCALE GENOMIC DNA]</scope>
    <source>
        <strain evidence="3 4">P1L01</strain>
    </source>
</reference>
<organism evidence="3 4">
    <name type="scientific">Streptococcus vaginalis</name>
    <dbReference type="NCBI Taxonomy" id="2748301"/>
    <lineage>
        <taxon>Bacteria</taxon>
        <taxon>Bacillati</taxon>
        <taxon>Bacillota</taxon>
        <taxon>Bacilli</taxon>
        <taxon>Lactobacillales</taxon>
        <taxon>Streptococcaceae</taxon>
        <taxon>Streptococcus</taxon>
    </lineage>
</organism>
<reference evidence="4" key="2">
    <citation type="submission" date="2023-07" db="EMBL/GenBank/DDBJ databases">
        <title>Streptococcus vaginalis sp. nov., a novel bacterial species isolated from vaginal swabs of a pregnant woman with diabetes.</title>
        <authorList>
            <person name="Chen Y.-S."/>
        </authorList>
    </citation>
    <scope>NUCLEOTIDE SEQUENCE [LARGE SCALE GENOMIC DNA]</scope>
    <source>
        <strain evidence="4">P1L01</strain>
    </source>
</reference>
<dbReference type="Proteomes" id="UP000664801">
    <property type="component" value="Unassembled WGS sequence"/>
</dbReference>
<dbReference type="SUPFAM" id="SSF47413">
    <property type="entry name" value="lambda repressor-like DNA-binding domains"/>
    <property type="match status" value="1"/>
</dbReference>
<dbReference type="InterPro" id="IPR001387">
    <property type="entry name" value="Cro/C1-type_HTH"/>
</dbReference>
<dbReference type="Pfam" id="PF01381">
    <property type="entry name" value="HTH_3"/>
    <property type="match status" value="1"/>
</dbReference>
<dbReference type="PANTHER" id="PTHR46558">
    <property type="entry name" value="TRACRIPTIONAL REGULATORY PROTEIN-RELATED-RELATED"/>
    <property type="match status" value="1"/>
</dbReference>
<name>A0ABS3GE77_9STRE</name>
<dbReference type="RefSeq" id="WP_000033910.1">
    <property type="nucleotide sequence ID" value="NZ_JAFINR010000006.1"/>
</dbReference>
<proteinExistence type="predicted"/>
<accession>A0ABS3GE77</accession>
<keyword evidence="4" id="KW-1185">Reference proteome</keyword>
<sequence>MSKHVSNRLKELRKQAGITQEELSKEIGVIRKTVSNWERGFSRISPEYAERLAKYFQVSVGYLLSVSNDKESSRSDLESWITYNTQKKENE</sequence>
<dbReference type="PROSITE" id="PS50943">
    <property type="entry name" value="HTH_CROC1"/>
    <property type="match status" value="1"/>
</dbReference>
<protein>
    <submittedName>
        <fullName evidence="3">Helix-turn-helix transcriptional regulator</fullName>
    </submittedName>
</protein>
<keyword evidence="1" id="KW-0238">DNA-binding</keyword>
<evidence type="ECO:0000256" key="1">
    <source>
        <dbReference type="ARBA" id="ARBA00023125"/>
    </source>
</evidence>
<evidence type="ECO:0000313" key="4">
    <source>
        <dbReference type="Proteomes" id="UP000664801"/>
    </source>
</evidence>
<dbReference type="EMBL" id="JAFINR010000006">
    <property type="protein sequence ID" value="MBO0364570.1"/>
    <property type="molecule type" value="Genomic_DNA"/>
</dbReference>
<dbReference type="SMART" id="SM00530">
    <property type="entry name" value="HTH_XRE"/>
    <property type="match status" value="1"/>
</dbReference>